<dbReference type="InterPro" id="IPR018490">
    <property type="entry name" value="cNMP-bd_dom_sf"/>
</dbReference>
<feature type="transmembrane region" description="Helical" evidence="2">
    <location>
        <begin position="530"/>
        <end position="549"/>
    </location>
</feature>
<evidence type="ECO:0000313" key="5">
    <source>
        <dbReference type="Proteomes" id="UP000320333"/>
    </source>
</evidence>
<dbReference type="AlphaFoldDB" id="A0A507EJI4"/>
<dbReference type="PANTHER" id="PTHR45689">
    <property type="entry name" value="I[[H]] CHANNEL, ISOFORM E"/>
    <property type="match status" value="1"/>
</dbReference>
<dbReference type="OrthoDB" id="421226at2759"/>
<protein>
    <recommendedName>
        <fullName evidence="3">Cyclic nucleotide-binding domain-containing protein</fullName>
    </recommendedName>
</protein>
<dbReference type="GO" id="GO:0003254">
    <property type="term" value="P:regulation of membrane depolarization"/>
    <property type="evidence" value="ECO:0007669"/>
    <property type="project" value="TreeGrafter"/>
</dbReference>
<dbReference type="EMBL" id="QEAP01000612">
    <property type="protein sequence ID" value="TPX63360.1"/>
    <property type="molecule type" value="Genomic_DNA"/>
</dbReference>
<evidence type="ECO:0000259" key="3">
    <source>
        <dbReference type="PROSITE" id="PS50042"/>
    </source>
</evidence>
<evidence type="ECO:0000313" key="4">
    <source>
        <dbReference type="EMBL" id="TPX63360.1"/>
    </source>
</evidence>
<dbReference type="SUPFAM" id="SSF81324">
    <property type="entry name" value="Voltage-gated potassium channels"/>
    <property type="match status" value="1"/>
</dbReference>
<feature type="compositionally biased region" description="Basic and acidic residues" evidence="1">
    <location>
        <begin position="290"/>
        <end position="307"/>
    </location>
</feature>
<dbReference type="GO" id="GO:0005249">
    <property type="term" value="F:voltage-gated potassium channel activity"/>
    <property type="evidence" value="ECO:0007669"/>
    <property type="project" value="TreeGrafter"/>
</dbReference>
<keyword evidence="5" id="KW-1185">Reference proteome</keyword>
<dbReference type="Gene3D" id="1.10.287.70">
    <property type="match status" value="1"/>
</dbReference>
<comment type="caution">
    <text evidence="4">The sequence shown here is derived from an EMBL/GenBank/DDBJ whole genome shotgun (WGS) entry which is preliminary data.</text>
</comment>
<dbReference type="SMART" id="SM00100">
    <property type="entry name" value="cNMP"/>
    <property type="match status" value="1"/>
</dbReference>
<gene>
    <name evidence="4" type="ORF">CcCBS67573_g08702</name>
</gene>
<dbReference type="Gene3D" id="2.60.120.10">
    <property type="entry name" value="Jelly Rolls"/>
    <property type="match status" value="1"/>
</dbReference>
<reference evidence="4 5" key="1">
    <citation type="journal article" date="2019" name="Sci. Rep.">
        <title>Comparative genomics of chytrid fungi reveal insights into the obligate biotrophic and pathogenic lifestyle of Synchytrium endobioticum.</title>
        <authorList>
            <person name="van de Vossenberg B.T.L.H."/>
            <person name="Warris S."/>
            <person name="Nguyen H.D.T."/>
            <person name="van Gent-Pelzer M.P.E."/>
            <person name="Joly D.L."/>
            <person name="van de Geest H.C."/>
            <person name="Bonants P.J.M."/>
            <person name="Smith D.S."/>
            <person name="Levesque C.A."/>
            <person name="van der Lee T.A.J."/>
        </authorList>
    </citation>
    <scope>NUCLEOTIDE SEQUENCE [LARGE SCALE GENOMIC DNA]</scope>
    <source>
        <strain evidence="4 5">CBS 675.73</strain>
    </source>
</reference>
<dbReference type="GO" id="GO:0098855">
    <property type="term" value="C:HCN channel complex"/>
    <property type="evidence" value="ECO:0007669"/>
    <property type="project" value="TreeGrafter"/>
</dbReference>
<organism evidence="4 5">
    <name type="scientific">Chytriomyces confervae</name>
    <dbReference type="NCBI Taxonomy" id="246404"/>
    <lineage>
        <taxon>Eukaryota</taxon>
        <taxon>Fungi</taxon>
        <taxon>Fungi incertae sedis</taxon>
        <taxon>Chytridiomycota</taxon>
        <taxon>Chytridiomycota incertae sedis</taxon>
        <taxon>Chytridiomycetes</taxon>
        <taxon>Chytridiales</taxon>
        <taxon>Chytriomycetaceae</taxon>
        <taxon>Chytriomyces</taxon>
    </lineage>
</organism>
<feature type="compositionally biased region" description="Basic and acidic residues" evidence="1">
    <location>
        <begin position="232"/>
        <end position="241"/>
    </location>
</feature>
<proteinExistence type="predicted"/>
<dbReference type="Gene3D" id="1.10.287.630">
    <property type="entry name" value="Helix hairpin bin"/>
    <property type="match status" value="1"/>
</dbReference>
<feature type="region of interest" description="Disordered" evidence="1">
    <location>
        <begin position="232"/>
        <end position="266"/>
    </location>
</feature>
<dbReference type="PROSITE" id="PS50042">
    <property type="entry name" value="CNMP_BINDING_3"/>
    <property type="match status" value="1"/>
</dbReference>
<dbReference type="Proteomes" id="UP000320333">
    <property type="component" value="Unassembled WGS sequence"/>
</dbReference>
<dbReference type="GO" id="GO:0035725">
    <property type="term" value="P:sodium ion transmembrane transport"/>
    <property type="evidence" value="ECO:0007669"/>
    <property type="project" value="TreeGrafter"/>
</dbReference>
<dbReference type="SUPFAM" id="SSF51206">
    <property type="entry name" value="cAMP-binding domain-like"/>
    <property type="match status" value="1"/>
</dbReference>
<feature type="region of interest" description="Disordered" evidence="1">
    <location>
        <begin position="384"/>
        <end position="418"/>
    </location>
</feature>
<sequence>MPPMYFEVQRLLLQNIDDLRREVLIRTEELLSVVSSMDQFTDLPVADHLSHKQEGSIAELGLRLAAEDYSVNMSGNKTSVGSVFTEKKRASVTGRTSKEKRNSMSGAPADLLWFRNASAAAGAAVGLSEDASLAKKRSHQSLGRQISVKNANNNLQSEQQAKVDIIELGGSGLQMPHSGNHSAASLAQMQRVNSHQSNTSNEAHGHKAGFVGIEMEEAGLKMPPQTLFSAHQETEENDHGLKIPHANTSARGSELSNNSIETEGLKFPPTASQLSISVTPATLHQTLENTTRDSKADRRNAGSEKRVKSLPVPPPPTDLRRSSGESSKSTERTSTSSGRVGWNMIKATVAFHSALKSVDSRFSNTAEPRASKGEGEHVAVIQEESGLENDGRNSNAHLDAPRKSSISKSKSSQGSELEEIKQAKAKIINLKSEDQCESLDSLVRTTTTRSKSENVLHKQPKVTPPQIPISEEFKNWHFTLSFLIPCYDNKGRVIDIDQFERKDIEDAVFSACGLHPRSLFMSCWDFGTSLFHFICIWLVPFCICYQKTLQDYEGAPSINPMINITFSIVCSIVFLCDSVVSVMTPQPIAAYSMCSFRDYELSRQTLNDWTVTWMKKYLIYHFLSTVPWDVIFQTYDWHVYLQILRIFRLYTLPQRLNNCAIYKHLFIWMEKLCGSAFGEIFPICVVMFFVLHINACLMFLMGKWSHFVGWEIIWEEFHGAGVGQFYAWTYYMTVGNMLPMSFMFHTTEEIALGILSMVAGSIMFACFIGSISAATLSFDTSGRLFTQKMDELKDYMKWKNVSDETRQRLITYYETKYRGKYFEEGSLLADMNDSLRTEVSLHNTRRLIEQVPFLRRMEKDGRNEIFYGRIAAALIACYYTPGDYITKQGDSGLEMYFILQGKVNIFIGDVKVTSLYDGAYVGEVALITKALRTATIQAALPSVLYRLNGNDFQKVLNDFPDMKVKIDNLARNGGRTLDKMKKISGMGDV</sequence>
<feature type="compositionally biased region" description="Low complexity" evidence="1">
    <location>
        <begin position="403"/>
        <end position="412"/>
    </location>
</feature>
<feature type="compositionally biased region" description="Polar residues" evidence="1">
    <location>
        <begin position="246"/>
        <end position="261"/>
    </location>
</feature>
<feature type="compositionally biased region" description="Polar residues" evidence="1">
    <location>
        <begin position="278"/>
        <end position="289"/>
    </location>
</feature>
<dbReference type="InterPro" id="IPR018488">
    <property type="entry name" value="cNMP-bd_CS"/>
</dbReference>
<dbReference type="InterPro" id="IPR014710">
    <property type="entry name" value="RmlC-like_jellyroll"/>
</dbReference>
<feature type="transmembrane region" description="Helical" evidence="2">
    <location>
        <begin position="751"/>
        <end position="778"/>
    </location>
</feature>
<feature type="compositionally biased region" description="Basic and acidic residues" evidence="1">
    <location>
        <begin position="318"/>
        <end position="331"/>
    </location>
</feature>
<keyword evidence="2" id="KW-0812">Transmembrane</keyword>
<evidence type="ECO:0000256" key="1">
    <source>
        <dbReference type="SAM" id="MobiDB-lite"/>
    </source>
</evidence>
<feature type="domain" description="Cyclic nucleotide-binding" evidence="3">
    <location>
        <begin position="869"/>
        <end position="963"/>
    </location>
</feature>
<keyword evidence="2" id="KW-1133">Transmembrane helix</keyword>
<feature type="region of interest" description="Disordered" evidence="1">
    <location>
        <begin position="278"/>
        <end position="340"/>
    </location>
</feature>
<accession>A0A507EJI4</accession>
<name>A0A507EJI4_9FUNG</name>
<dbReference type="Pfam" id="PF00027">
    <property type="entry name" value="cNMP_binding"/>
    <property type="match status" value="1"/>
</dbReference>
<dbReference type="CDD" id="cd00038">
    <property type="entry name" value="CAP_ED"/>
    <property type="match status" value="1"/>
</dbReference>
<dbReference type="InterPro" id="IPR000595">
    <property type="entry name" value="cNMP-bd_dom"/>
</dbReference>
<dbReference type="PROSITE" id="PS00889">
    <property type="entry name" value="CNMP_BINDING_2"/>
    <property type="match status" value="1"/>
</dbReference>
<feature type="transmembrane region" description="Helical" evidence="2">
    <location>
        <begin position="680"/>
        <end position="700"/>
    </location>
</feature>
<keyword evidence="2" id="KW-0472">Membrane</keyword>
<dbReference type="PANTHER" id="PTHR45689:SF5">
    <property type="entry name" value="I[[H]] CHANNEL, ISOFORM E"/>
    <property type="match status" value="1"/>
</dbReference>
<evidence type="ECO:0000256" key="2">
    <source>
        <dbReference type="SAM" id="Phobius"/>
    </source>
</evidence>
<dbReference type="InterPro" id="IPR051413">
    <property type="entry name" value="K/Na_HCN_channel"/>
</dbReference>